<keyword evidence="6" id="KW-1015">Disulfide bond</keyword>
<evidence type="ECO:0000256" key="8">
    <source>
        <dbReference type="SAM" id="Phobius"/>
    </source>
</evidence>
<dbReference type="InterPro" id="IPR017981">
    <property type="entry name" value="GPCR_2-like_7TM"/>
</dbReference>
<dbReference type="InterPro" id="IPR057244">
    <property type="entry name" value="GAIN_B"/>
</dbReference>
<dbReference type="Pfam" id="PF01825">
    <property type="entry name" value="GPS"/>
    <property type="match status" value="1"/>
</dbReference>
<dbReference type="PROSITE" id="PS00650">
    <property type="entry name" value="G_PROTEIN_RECEP_F2_2"/>
    <property type="match status" value="1"/>
</dbReference>
<keyword evidence="2 8" id="KW-0812">Transmembrane</keyword>
<feature type="transmembrane region" description="Helical" evidence="8">
    <location>
        <begin position="729"/>
        <end position="752"/>
    </location>
</feature>
<feature type="transmembrane region" description="Helical" evidence="8">
    <location>
        <begin position="512"/>
        <end position="537"/>
    </location>
</feature>
<evidence type="ECO:0000256" key="1">
    <source>
        <dbReference type="ARBA" id="ARBA00004141"/>
    </source>
</evidence>
<dbReference type="GO" id="GO:0004930">
    <property type="term" value="F:G protein-coupled receptor activity"/>
    <property type="evidence" value="ECO:0007669"/>
    <property type="project" value="InterPro"/>
</dbReference>
<evidence type="ECO:0000256" key="2">
    <source>
        <dbReference type="ARBA" id="ARBA00022692"/>
    </source>
</evidence>
<sequence length="889" mass="97499">SCLVKPGSVAGGGAIELVAEKGQITIDAAITASAQTDNSKSCSGGSGGLIRLKARKVVILDNGRLIVDGAEGRRSSNSRYKRLGGGAGGIIQIIASEGSIAAGTLSIKHGASSVSPGSSCLDAEKGYFLLKENETANAVANVDLTKSYSWPPRSSNSEATATTTSLATPTEAFSTTKPSYASSTMIPLQSSVPPQNSPPPVPEIKEQLSLLMKDIQFIKNSLEQSGEVNKSAIREVLATHRSLASIATLNNDIMDLCLETFKGYLDIMALVANKEDPNFVEKTLQGILEVASNCLDEKSQAFWKKSREMPNLIQTLEDIFVAMTQGNFSSQINYTLWTKKAVAVVVRKSMTADIEDIRIPDFSDIKGSSWNDVSDFVLIPKETVQNAKGNYTYIFLLYKDVENGLPNNATSGSEENWNVSSFVMSCILKLDDKPVYDLSPPALLTFKTSSADDRERQCSFWNNKHGVWSTDGVQELKPNSSSTQTVCQTDHFTSFAILMQHRKIPLSKEDSLALSIITYIGCGVSTAALIITLIIFLSIESLSSERHKIHTNLVVSLLLAHVLFLAGIQETSSKVLCKVIAAFLHYFFLTAFTWMLVEGLHLYLKVVQVFRTENVKMVYYYVFGWCFSVIPVIITLAMKPDSYGNNEVCWLSTEDGTVWAFIGPVIAIIAINCFVLAMVVKTVVTSASAVKNSDHDHVKAGIKGLFVLMPILGVGWILGLFALNEGTIVFVYAFAIINGFQGLLIFLLHCVFNSEVRQAFRRQREKHALSRENDSQYNASFSLSHSDSGSKQMSNSNSFEKLKARISFKRKSSAKVVQVQPLNDSRDVTESSLQVKRAFQDKSPSKLCVTDIRKEISSLNCPMENEGRVPPKDTHIMSQTTNKRKKSRP</sequence>
<dbReference type="Pfam" id="PF00002">
    <property type="entry name" value="7tm_2"/>
    <property type="match status" value="1"/>
</dbReference>
<dbReference type="PROSITE" id="PS50261">
    <property type="entry name" value="G_PROTEIN_RECEP_F2_4"/>
    <property type="match status" value="1"/>
</dbReference>
<comment type="caution">
    <text evidence="11">The sequence shown here is derived from an EMBL/GenBank/DDBJ whole genome shotgun (WGS) entry which is preliminary data.</text>
</comment>
<evidence type="ECO:0000313" key="12">
    <source>
        <dbReference type="Proteomes" id="UP001163046"/>
    </source>
</evidence>
<reference evidence="11" key="1">
    <citation type="submission" date="2023-01" db="EMBL/GenBank/DDBJ databases">
        <title>Genome assembly of the deep-sea coral Lophelia pertusa.</title>
        <authorList>
            <person name="Herrera S."/>
            <person name="Cordes E."/>
        </authorList>
    </citation>
    <scope>NUCLEOTIDE SEQUENCE</scope>
    <source>
        <strain evidence="11">USNM1676648</strain>
        <tissue evidence="11">Polyp</tissue>
    </source>
</reference>
<dbReference type="Proteomes" id="UP001163046">
    <property type="component" value="Unassembled WGS sequence"/>
</dbReference>
<evidence type="ECO:0000256" key="7">
    <source>
        <dbReference type="SAM" id="MobiDB-lite"/>
    </source>
</evidence>
<feature type="compositionally biased region" description="Basic and acidic residues" evidence="7">
    <location>
        <begin position="865"/>
        <end position="875"/>
    </location>
</feature>
<dbReference type="Gene3D" id="2.60.220.50">
    <property type="match status" value="1"/>
</dbReference>
<evidence type="ECO:0000256" key="3">
    <source>
        <dbReference type="ARBA" id="ARBA00022729"/>
    </source>
</evidence>
<dbReference type="InterPro" id="IPR000832">
    <property type="entry name" value="GPCR_2_secretin-like"/>
</dbReference>
<organism evidence="11 12">
    <name type="scientific">Desmophyllum pertusum</name>
    <dbReference type="NCBI Taxonomy" id="174260"/>
    <lineage>
        <taxon>Eukaryota</taxon>
        <taxon>Metazoa</taxon>
        <taxon>Cnidaria</taxon>
        <taxon>Anthozoa</taxon>
        <taxon>Hexacorallia</taxon>
        <taxon>Scleractinia</taxon>
        <taxon>Caryophylliina</taxon>
        <taxon>Caryophylliidae</taxon>
        <taxon>Desmophyllum</taxon>
    </lineage>
</organism>
<evidence type="ECO:0000256" key="5">
    <source>
        <dbReference type="ARBA" id="ARBA00023136"/>
    </source>
</evidence>
<dbReference type="PANTHER" id="PTHR12011:SF347">
    <property type="entry name" value="FI21270P1-RELATED"/>
    <property type="match status" value="1"/>
</dbReference>
<dbReference type="FunFam" id="1.20.1070.10:FF:000073">
    <property type="entry name" value="Adhesion G-protein coupled receptor D1"/>
    <property type="match status" value="1"/>
</dbReference>
<feature type="transmembrane region" description="Helical" evidence="8">
    <location>
        <begin position="705"/>
        <end position="723"/>
    </location>
</feature>
<feature type="compositionally biased region" description="Low complexity" evidence="7">
    <location>
        <begin position="154"/>
        <end position="172"/>
    </location>
</feature>
<keyword evidence="5 8" id="KW-0472">Membrane</keyword>
<accession>A0A9W9ZHB1</accession>
<feature type="domain" description="G-protein coupled receptors family 2 profile 2" evidence="10">
    <location>
        <begin position="514"/>
        <end position="753"/>
    </location>
</feature>
<dbReference type="SMART" id="SM00303">
    <property type="entry name" value="GPS"/>
    <property type="match status" value="1"/>
</dbReference>
<dbReference type="InterPro" id="IPR046338">
    <property type="entry name" value="GAIN_dom_sf"/>
</dbReference>
<dbReference type="OrthoDB" id="347083at2759"/>
<dbReference type="AlphaFoldDB" id="A0A9W9ZHB1"/>
<keyword evidence="3" id="KW-0732">Signal</keyword>
<proteinExistence type="predicted"/>
<feature type="domain" description="GAIN-B" evidence="9">
    <location>
        <begin position="331"/>
        <end position="505"/>
    </location>
</feature>
<protein>
    <submittedName>
        <fullName evidence="11">Uncharacterized protein</fullName>
    </submittedName>
</protein>
<evidence type="ECO:0000259" key="9">
    <source>
        <dbReference type="PROSITE" id="PS50221"/>
    </source>
</evidence>
<dbReference type="Gene3D" id="1.20.1070.10">
    <property type="entry name" value="Rhodopsin 7-helix transmembrane proteins"/>
    <property type="match status" value="1"/>
</dbReference>
<evidence type="ECO:0000313" key="11">
    <source>
        <dbReference type="EMBL" id="KAJ7381531.1"/>
    </source>
</evidence>
<comment type="subcellular location">
    <subcellularLocation>
        <location evidence="1">Membrane</location>
        <topology evidence="1">Multi-pass membrane protein</topology>
    </subcellularLocation>
</comment>
<name>A0A9W9ZHB1_9CNID</name>
<feature type="transmembrane region" description="Helical" evidence="8">
    <location>
        <begin position="549"/>
        <end position="568"/>
    </location>
</feature>
<feature type="region of interest" description="Disordered" evidence="7">
    <location>
        <begin position="862"/>
        <end position="889"/>
    </location>
</feature>
<evidence type="ECO:0000256" key="4">
    <source>
        <dbReference type="ARBA" id="ARBA00022989"/>
    </source>
</evidence>
<feature type="transmembrane region" description="Helical" evidence="8">
    <location>
        <begin position="658"/>
        <end position="684"/>
    </location>
</feature>
<keyword evidence="12" id="KW-1185">Reference proteome</keyword>
<dbReference type="GO" id="GO:0005886">
    <property type="term" value="C:plasma membrane"/>
    <property type="evidence" value="ECO:0007669"/>
    <property type="project" value="UniProtKB-SubCell"/>
</dbReference>
<dbReference type="GO" id="GO:0007166">
    <property type="term" value="P:cell surface receptor signaling pathway"/>
    <property type="evidence" value="ECO:0007669"/>
    <property type="project" value="InterPro"/>
</dbReference>
<dbReference type="SUPFAM" id="SSF81321">
    <property type="entry name" value="Family A G protein-coupled receptor-like"/>
    <property type="match status" value="1"/>
</dbReference>
<dbReference type="PANTHER" id="PTHR12011">
    <property type="entry name" value="ADHESION G-PROTEIN COUPLED RECEPTOR"/>
    <property type="match status" value="1"/>
</dbReference>
<feature type="transmembrane region" description="Helical" evidence="8">
    <location>
        <begin position="580"/>
        <end position="597"/>
    </location>
</feature>
<feature type="non-terminal residue" evidence="11">
    <location>
        <position position="1"/>
    </location>
</feature>
<keyword evidence="4 8" id="KW-1133">Transmembrane helix</keyword>
<gene>
    <name evidence="11" type="ORF">OS493_001680</name>
</gene>
<dbReference type="EMBL" id="MU826350">
    <property type="protein sequence ID" value="KAJ7381531.1"/>
    <property type="molecule type" value="Genomic_DNA"/>
</dbReference>
<feature type="region of interest" description="Disordered" evidence="7">
    <location>
        <begin position="149"/>
        <end position="177"/>
    </location>
</feature>
<evidence type="ECO:0000256" key="6">
    <source>
        <dbReference type="ARBA" id="ARBA00023157"/>
    </source>
</evidence>
<dbReference type="InterPro" id="IPR000203">
    <property type="entry name" value="GPS"/>
</dbReference>
<feature type="transmembrane region" description="Helical" evidence="8">
    <location>
        <begin position="618"/>
        <end position="638"/>
    </location>
</feature>
<dbReference type="PROSITE" id="PS50221">
    <property type="entry name" value="GAIN_B"/>
    <property type="match status" value="1"/>
</dbReference>
<dbReference type="InterPro" id="IPR017983">
    <property type="entry name" value="GPCR_2_secretin-like_CS"/>
</dbReference>
<dbReference type="PRINTS" id="PR00249">
    <property type="entry name" value="GPCRSECRETIN"/>
</dbReference>
<evidence type="ECO:0000259" key="10">
    <source>
        <dbReference type="PROSITE" id="PS50261"/>
    </source>
</evidence>